<dbReference type="PANTHER" id="PTHR31683:SF18">
    <property type="entry name" value="PECTATE LYASE 21-RELATED"/>
    <property type="match status" value="1"/>
</dbReference>
<reference evidence="13" key="1">
    <citation type="submission" date="2021-10" db="EMBL/GenBank/DDBJ databases">
        <authorList>
            <person name="Piombo E."/>
        </authorList>
    </citation>
    <scope>NUCLEOTIDE SEQUENCE</scope>
</reference>
<keyword evidence="10" id="KW-0964">Secreted</keyword>
<evidence type="ECO:0000256" key="1">
    <source>
        <dbReference type="ARBA" id="ARBA00000695"/>
    </source>
</evidence>
<evidence type="ECO:0000256" key="4">
    <source>
        <dbReference type="ARBA" id="ARBA00010980"/>
    </source>
</evidence>
<dbReference type="GO" id="GO:0046872">
    <property type="term" value="F:metal ion binding"/>
    <property type="evidence" value="ECO:0007669"/>
    <property type="project" value="UniProtKB-KW"/>
</dbReference>
<organism evidence="13 14">
    <name type="scientific">Clonostachys rhizophaga</name>
    <dbReference type="NCBI Taxonomy" id="160324"/>
    <lineage>
        <taxon>Eukaryota</taxon>
        <taxon>Fungi</taxon>
        <taxon>Dikarya</taxon>
        <taxon>Ascomycota</taxon>
        <taxon>Pezizomycotina</taxon>
        <taxon>Sordariomycetes</taxon>
        <taxon>Hypocreomycetidae</taxon>
        <taxon>Hypocreales</taxon>
        <taxon>Bionectriaceae</taxon>
        <taxon>Clonostachys</taxon>
    </lineage>
</organism>
<feature type="domain" description="Pectate lyase" evidence="12">
    <location>
        <begin position="54"/>
        <end position="275"/>
    </location>
</feature>
<accession>A0A9N9YQU0</accession>
<comment type="subcellular location">
    <subcellularLocation>
        <location evidence="10">Secreted</location>
    </subcellularLocation>
</comment>
<dbReference type="SUPFAM" id="SSF51126">
    <property type="entry name" value="Pectin lyase-like"/>
    <property type="match status" value="1"/>
</dbReference>
<dbReference type="PRINTS" id="PR00807">
    <property type="entry name" value="AMBALLERGEN"/>
</dbReference>
<dbReference type="EMBL" id="CABFNQ020000726">
    <property type="protein sequence ID" value="CAH0027267.1"/>
    <property type="molecule type" value="Genomic_DNA"/>
</dbReference>
<feature type="signal peptide" evidence="11">
    <location>
        <begin position="1"/>
        <end position="16"/>
    </location>
</feature>
<evidence type="ECO:0000256" key="2">
    <source>
        <dbReference type="ARBA" id="ARBA00001913"/>
    </source>
</evidence>
<keyword evidence="7 11" id="KW-0732">Signal</keyword>
<dbReference type="AlphaFoldDB" id="A0A9N9YQU0"/>
<keyword evidence="6" id="KW-0479">Metal-binding</keyword>
<dbReference type="EC" id="4.2.2.2" evidence="5"/>
<evidence type="ECO:0000256" key="8">
    <source>
        <dbReference type="ARBA" id="ARBA00022837"/>
    </source>
</evidence>
<dbReference type="InterPro" id="IPR012334">
    <property type="entry name" value="Pectin_lyas_fold"/>
</dbReference>
<comment type="caution">
    <text evidence="13">The sequence shown here is derived from an EMBL/GenBank/DDBJ whole genome shotgun (WGS) entry which is preliminary data.</text>
</comment>
<evidence type="ECO:0000256" key="9">
    <source>
        <dbReference type="ARBA" id="ARBA00023239"/>
    </source>
</evidence>
<evidence type="ECO:0000256" key="10">
    <source>
        <dbReference type="RuleBase" id="RU361173"/>
    </source>
</evidence>
<protein>
    <recommendedName>
        <fullName evidence="5">pectate lyase</fullName>
        <ecNumber evidence="5">4.2.2.2</ecNumber>
    </recommendedName>
</protein>
<evidence type="ECO:0000256" key="6">
    <source>
        <dbReference type="ARBA" id="ARBA00022723"/>
    </source>
</evidence>
<keyword evidence="8" id="KW-0106">Calcium</keyword>
<dbReference type="InterPro" id="IPR011050">
    <property type="entry name" value="Pectin_lyase_fold/virulence"/>
</dbReference>
<comment type="catalytic activity">
    <reaction evidence="1">
        <text>Eliminative cleavage of (1-&gt;4)-alpha-D-galacturonan to give oligosaccharides with 4-deoxy-alpha-D-galact-4-enuronosyl groups at their non-reducing ends.</text>
        <dbReference type="EC" id="4.2.2.2"/>
    </reaction>
</comment>
<keyword evidence="9 10" id="KW-0456">Lyase</keyword>
<proteinExistence type="inferred from homology"/>
<name>A0A9N9YQU0_9HYPO</name>
<dbReference type="GO" id="GO:0030570">
    <property type="term" value="F:pectate lyase activity"/>
    <property type="evidence" value="ECO:0007669"/>
    <property type="project" value="UniProtKB-EC"/>
</dbReference>
<comment type="pathway">
    <text evidence="3">Glycan metabolism; pectin degradation; 2-dehydro-3-deoxy-D-gluconate from pectin: step 2/5.</text>
</comment>
<feature type="chain" id="PRO_5040187950" description="pectate lyase" evidence="11">
    <location>
        <begin position="17"/>
        <end position="337"/>
    </location>
</feature>
<evidence type="ECO:0000313" key="13">
    <source>
        <dbReference type="EMBL" id="CAH0027267.1"/>
    </source>
</evidence>
<keyword evidence="10" id="KW-0624">Polysaccharide degradation</keyword>
<dbReference type="GO" id="GO:0005576">
    <property type="term" value="C:extracellular region"/>
    <property type="evidence" value="ECO:0007669"/>
    <property type="project" value="UniProtKB-SubCell"/>
</dbReference>
<evidence type="ECO:0000256" key="7">
    <source>
        <dbReference type="ARBA" id="ARBA00022729"/>
    </source>
</evidence>
<gene>
    <name evidence="13" type="ORF">CRHIZ90672A_00003797</name>
</gene>
<dbReference type="InterPro" id="IPR002022">
    <property type="entry name" value="Pec_lyase"/>
</dbReference>
<evidence type="ECO:0000256" key="5">
    <source>
        <dbReference type="ARBA" id="ARBA00012272"/>
    </source>
</evidence>
<dbReference type="Pfam" id="PF00544">
    <property type="entry name" value="Pectate_lyase_4"/>
    <property type="match status" value="1"/>
</dbReference>
<dbReference type="Proteomes" id="UP000696573">
    <property type="component" value="Unassembled WGS sequence"/>
</dbReference>
<dbReference type="GO" id="GO:0000272">
    <property type="term" value="P:polysaccharide catabolic process"/>
    <property type="evidence" value="ECO:0007669"/>
    <property type="project" value="UniProtKB-KW"/>
</dbReference>
<dbReference type="SMART" id="SM00656">
    <property type="entry name" value="Amb_all"/>
    <property type="match status" value="1"/>
</dbReference>
<keyword evidence="10" id="KW-0119">Carbohydrate metabolism</keyword>
<dbReference type="OrthoDB" id="1637350at2759"/>
<comment type="similarity">
    <text evidence="4 10">Belongs to the polysaccharide lyase 1 family.</text>
</comment>
<dbReference type="Gene3D" id="2.160.20.10">
    <property type="entry name" value="Single-stranded right-handed beta-helix, Pectin lyase-like"/>
    <property type="match status" value="1"/>
</dbReference>
<keyword evidence="14" id="KW-1185">Reference proteome</keyword>
<evidence type="ECO:0000256" key="3">
    <source>
        <dbReference type="ARBA" id="ARBA00005220"/>
    </source>
</evidence>
<evidence type="ECO:0000313" key="14">
    <source>
        <dbReference type="Proteomes" id="UP000696573"/>
    </source>
</evidence>
<evidence type="ECO:0000259" key="12">
    <source>
        <dbReference type="SMART" id="SM00656"/>
    </source>
</evidence>
<dbReference type="InterPro" id="IPR018082">
    <property type="entry name" value="AmbAllergen"/>
</dbReference>
<comment type="cofactor">
    <cofactor evidence="2">
        <name>Ca(2+)</name>
        <dbReference type="ChEBI" id="CHEBI:29108"/>
    </cofactor>
</comment>
<evidence type="ECO:0000256" key="11">
    <source>
        <dbReference type="SAM" id="SignalP"/>
    </source>
</evidence>
<dbReference type="InterPro" id="IPR045032">
    <property type="entry name" value="PEL"/>
</dbReference>
<dbReference type="PANTHER" id="PTHR31683">
    <property type="entry name" value="PECTATE LYASE 18-RELATED"/>
    <property type="match status" value="1"/>
</dbReference>
<sequence length="337" mass="35331">MKFLSLVFGLIAVAAATPTPTIEDTPVNIEKRATISEAANLGYATQNGGTKGGAGGTVTTVSTLAQFTAAVDEKDTTARIVVVKGVISGNTKVRIGSNKSVIGLAGAGFNNVGLYVRRQKNVIIRNLKISYVVAANGDAITVDASTNVWVDHNELYSALVDDKDYYDGLLDVTHGSDYVTLSQASLAGHSDSNASEDRGHLRITYANNYYKNVGSRTPLFRFGTGHIYNNYYDTEKISLALRLIDENSVSVSGINSRMGAQILVQSSAFKNSPVAITSRDSDEKGAVAVYDVNLGGGINDAPVGTLTPSSIPYSYSLLGSGSVASTIPGQAGAVLGF</sequence>